<evidence type="ECO:0000313" key="1">
    <source>
        <dbReference type="EMBL" id="JAG01016.1"/>
    </source>
</evidence>
<dbReference type="AlphaFoldDB" id="A0A0A9W0S2"/>
<proteinExistence type="predicted"/>
<reference evidence="1" key="2">
    <citation type="submission" date="2014-07" db="EMBL/GenBank/DDBJ databases">
        <authorList>
            <person name="Hull J."/>
        </authorList>
    </citation>
    <scope>NUCLEOTIDE SEQUENCE</scope>
</reference>
<dbReference type="EMBL" id="GBHO01042588">
    <property type="protein sequence ID" value="JAG01016.1"/>
    <property type="molecule type" value="Transcribed_RNA"/>
</dbReference>
<reference evidence="1" key="1">
    <citation type="journal article" date="2014" name="PLoS ONE">
        <title>Transcriptome-Based Identification of ABC Transporters in the Western Tarnished Plant Bug Lygus hesperus.</title>
        <authorList>
            <person name="Hull J.J."/>
            <person name="Chaney K."/>
            <person name="Geib S.M."/>
            <person name="Fabrick J.A."/>
            <person name="Brent C.S."/>
            <person name="Walsh D."/>
            <person name="Lavine L.C."/>
        </authorList>
    </citation>
    <scope>NUCLEOTIDE SEQUENCE</scope>
</reference>
<sequence length="101" mass="11111">MDEEDTYYCLATLLCIFLLAHDEERGRENNTLVDPLARTKTCASPATPPPPMTTLARMEPMFLSKVMCCAHCARVPEQLIEGGMVGFASAQKICKSLLDST</sequence>
<organism evidence="1">
    <name type="scientific">Lygus hesperus</name>
    <name type="common">Western plant bug</name>
    <dbReference type="NCBI Taxonomy" id="30085"/>
    <lineage>
        <taxon>Eukaryota</taxon>
        <taxon>Metazoa</taxon>
        <taxon>Ecdysozoa</taxon>
        <taxon>Arthropoda</taxon>
        <taxon>Hexapoda</taxon>
        <taxon>Insecta</taxon>
        <taxon>Pterygota</taxon>
        <taxon>Neoptera</taxon>
        <taxon>Paraneoptera</taxon>
        <taxon>Hemiptera</taxon>
        <taxon>Heteroptera</taxon>
        <taxon>Panheteroptera</taxon>
        <taxon>Cimicomorpha</taxon>
        <taxon>Miridae</taxon>
        <taxon>Mirini</taxon>
        <taxon>Lygus</taxon>
    </lineage>
</organism>
<protein>
    <submittedName>
        <fullName evidence="1">Mediator of RNA polymerase II transcription subunit 12</fullName>
    </submittedName>
</protein>
<name>A0A0A9W0S2_LYGHE</name>
<gene>
    <name evidence="1" type="primary">SRB8</name>
    <name evidence="1" type="ORF">CM83_61588</name>
</gene>
<accession>A0A0A9W0S2</accession>